<evidence type="ECO:0000313" key="3">
    <source>
        <dbReference type="Proteomes" id="UP001148312"/>
    </source>
</evidence>
<evidence type="ECO:0000313" key="2">
    <source>
        <dbReference type="EMBL" id="KAJ5489586.1"/>
    </source>
</evidence>
<name>A0A9W9XE64_9EURO</name>
<evidence type="ECO:0000256" key="1">
    <source>
        <dbReference type="SAM" id="MobiDB-lite"/>
    </source>
</evidence>
<dbReference type="EMBL" id="JAPWDQ010000004">
    <property type="protein sequence ID" value="KAJ5489586.1"/>
    <property type="molecule type" value="Genomic_DNA"/>
</dbReference>
<dbReference type="GeneID" id="81624327"/>
<feature type="region of interest" description="Disordered" evidence="1">
    <location>
        <begin position="1"/>
        <end position="29"/>
    </location>
</feature>
<reference evidence="2" key="1">
    <citation type="submission" date="2022-12" db="EMBL/GenBank/DDBJ databases">
        <authorList>
            <person name="Petersen C."/>
        </authorList>
    </citation>
    <scope>NUCLEOTIDE SEQUENCE</scope>
    <source>
        <strain evidence="2">IBT 30728</strain>
    </source>
</reference>
<dbReference type="RefSeq" id="XP_056791619.1">
    <property type="nucleotide sequence ID" value="XM_056934078.1"/>
</dbReference>
<proteinExistence type="predicted"/>
<reference evidence="2" key="2">
    <citation type="journal article" date="2023" name="IMA Fungus">
        <title>Comparative genomic study of the Penicillium genus elucidates a diverse pangenome and 15 lateral gene transfer events.</title>
        <authorList>
            <person name="Petersen C."/>
            <person name="Sorensen T."/>
            <person name="Nielsen M.R."/>
            <person name="Sondergaard T.E."/>
            <person name="Sorensen J.L."/>
            <person name="Fitzpatrick D.A."/>
            <person name="Frisvad J.C."/>
            <person name="Nielsen K.L."/>
        </authorList>
    </citation>
    <scope>NUCLEOTIDE SEQUENCE</scope>
    <source>
        <strain evidence="2">IBT 30728</strain>
    </source>
</reference>
<keyword evidence="3" id="KW-1185">Reference proteome</keyword>
<protein>
    <submittedName>
        <fullName evidence="2">Uncharacterized protein</fullName>
    </submittedName>
</protein>
<organism evidence="2 3">
    <name type="scientific">Penicillium diatomitis</name>
    <dbReference type="NCBI Taxonomy" id="2819901"/>
    <lineage>
        <taxon>Eukaryota</taxon>
        <taxon>Fungi</taxon>
        <taxon>Dikarya</taxon>
        <taxon>Ascomycota</taxon>
        <taxon>Pezizomycotina</taxon>
        <taxon>Eurotiomycetes</taxon>
        <taxon>Eurotiomycetidae</taxon>
        <taxon>Eurotiales</taxon>
        <taxon>Aspergillaceae</taxon>
        <taxon>Penicillium</taxon>
    </lineage>
</organism>
<dbReference type="Proteomes" id="UP001148312">
    <property type="component" value="Unassembled WGS sequence"/>
</dbReference>
<sequence length="119" mass="12609">MGETGPFQETGNANEKPDKRRRPGCKSSAGLASTAYAPAWQSSSALRCTPGPVSALAWLTCVKSDSTVSTDPLEDQAGGLFLRRTVGRAWRLATLWKRRARDHCGVVGCSGIASTIQSA</sequence>
<accession>A0A9W9XE64</accession>
<comment type="caution">
    <text evidence="2">The sequence shown here is derived from an EMBL/GenBank/DDBJ whole genome shotgun (WGS) entry which is preliminary data.</text>
</comment>
<gene>
    <name evidence="2" type="ORF">N7539_004476</name>
</gene>
<dbReference type="AlphaFoldDB" id="A0A9W9XE64"/>